<dbReference type="InterPro" id="IPR025286">
    <property type="entry name" value="MOFRL_assoc_dom"/>
</dbReference>
<dbReference type="Proteomes" id="UP000001137">
    <property type="component" value="Chromosome"/>
</dbReference>
<dbReference type="AlphaFoldDB" id="A8MCZ5"/>
<accession>A8MCZ5</accession>
<feature type="domain" description="MOFRL" evidence="1">
    <location>
        <begin position="326"/>
        <end position="429"/>
    </location>
</feature>
<dbReference type="InterPro" id="IPR038614">
    <property type="entry name" value="GK_N_sf"/>
</dbReference>
<dbReference type="EMBL" id="CP000852">
    <property type="protein sequence ID" value="ABW01651.1"/>
    <property type="molecule type" value="Genomic_DNA"/>
</dbReference>
<dbReference type="OrthoDB" id="10741at2157"/>
<dbReference type="HOGENOM" id="CLU_032279_1_1_2"/>
<gene>
    <name evidence="3" type="ordered locus">Cmaq_0816</name>
</gene>
<dbReference type="eggNOG" id="arCOG04170">
    <property type="taxonomic scope" value="Archaea"/>
</dbReference>
<keyword evidence="3" id="KW-0670">Pyruvate</keyword>
<proteinExistence type="predicted"/>
<dbReference type="GO" id="GO:0016618">
    <property type="term" value="F:hydroxypyruvate reductase [NAD(P)H] activity"/>
    <property type="evidence" value="ECO:0007669"/>
    <property type="project" value="UniProtKB-EC"/>
</dbReference>
<keyword evidence="4" id="KW-1185">Reference proteome</keyword>
<dbReference type="InterPro" id="IPR007835">
    <property type="entry name" value="MOFRL"/>
</dbReference>
<dbReference type="PANTHER" id="PTHR12227">
    <property type="entry name" value="GLYCERATE KINASE"/>
    <property type="match status" value="1"/>
</dbReference>
<dbReference type="InterPro" id="IPR039760">
    <property type="entry name" value="MOFRL_protein"/>
</dbReference>
<dbReference type="STRING" id="397948.Cmaq_0816"/>
<dbReference type="PANTHER" id="PTHR12227:SF0">
    <property type="entry name" value="GLYCERATE KINASE"/>
    <property type="match status" value="1"/>
</dbReference>
<dbReference type="GO" id="GO:0008887">
    <property type="term" value="F:glycerate kinase activity"/>
    <property type="evidence" value="ECO:0007669"/>
    <property type="project" value="InterPro"/>
</dbReference>
<protein>
    <submittedName>
        <fullName evidence="3">Hydroxypyruvate reductase</fullName>
        <ecNumber evidence="3">1.1.1.81</ecNumber>
    </submittedName>
</protein>
<dbReference type="GeneID" id="5708607"/>
<name>A8MCZ5_CALMQ</name>
<dbReference type="GO" id="GO:0005737">
    <property type="term" value="C:cytoplasm"/>
    <property type="evidence" value="ECO:0007669"/>
    <property type="project" value="TreeGrafter"/>
</dbReference>
<dbReference type="KEGG" id="cma:Cmaq_0816"/>
<dbReference type="Gene3D" id="3.40.50.10180">
    <property type="entry name" value="Glycerate kinase, MOFRL-like N-terminal domain"/>
    <property type="match status" value="1"/>
</dbReference>
<dbReference type="Pfam" id="PF13660">
    <property type="entry name" value="DUF4147"/>
    <property type="match status" value="1"/>
</dbReference>
<dbReference type="SUPFAM" id="SSF82544">
    <property type="entry name" value="GckA/TtuD-like"/>
    <property type="match status" value="1"/>
</dbReference>
<organism evidence="3 4">
    <name type="scientific">Caldivirga maquilingensis (strain ATCC 700844 / DSM 13496 / JCM 10307 / IC-167)</name>
    <dbReference type="NCBI Taxonomy" id="397948"/>
    <lineage>
        <taxon>Archaea</taxon>
        <taxon>Thermoproteota</taxon>
        <taxon>Thermoprotei</taxon>
        <taxon>Thermoproteales</taxon>
        <taxon>Thermoproteaceae</taxon>
        <taxon>Caldivirga</taxon>
    </lineage>
</organism>
<feature type="domain" description="MOFRL-associated" evidence="2">
    <location>
        <begin position="13"/>
        <end position="248"/>
    </location>
</feature>
<dbReference type="InterPro" id="IPR037035">
    <property type="entry name" value="GK-like_C_sf"/>
</dbReference>
<keyword evidence="3" id="KW-0560">Oxidoreductase</keyword>
<evidence type="ECO:0000259" key="1">
    <source>
        <dbReference type="Pfam" id="PF05161"/>
    </source>
</evidence>
<dbReference type="RefSeq" id="WP_012185870.1">
    <property type="nucleotide sequence ID" value="NC_009954.1"/>
</dbReference>
<reference evidence="3 4" key="1">
    <citation type="submission" date="2007-10" db="EMBL/GenBank/DDBJ databases">
        <title>Complete sequence of Caldivirga maquilingensis IC-167.</title>
        <authorList>
            <consortium name="US DOE Joint Genome Institute"/>
            <person name="Copeland A."/>
            <person name="Lucas S."/>
            <person name="Lapidus A."/>
            <person name="Barry K."/>
            <person name="Glavina del Rio T."/>
            <person name="Dalin E."/>
            <person name="Tice H."/>
            <person name="Pitluck S."/>
            <person name="Saunders E."/>
            <person name="Brettin T."/>
            <person name="Bruce D."/>
            <person name="Detter J.C."/>
            <person name="Han C."/>
            <person name="Schmutz J."/>
            <person name="Larimer F."/>
            <person name="Land M."/>
            <person name="Hauser L."/>
            <person name="Kyrpides N."/>
            <person name="Ivanova N."/>
            <person name="Biddle J.F."/>
            <person name="Zhang Z."/>
            <person name="Fitz-Gibbon S.T."/>
            <person name="Lowe T.M."/>
            <person name="Saltikov C."/>
            <person name="House C.H."/>
            <person name="Richardson P."/>
        </authorList>
    </citation>
    <scope>NUCLEOTIDE SEQUENCE [LARGE SCALE GENOMIC DNA]</scope>
    <source>
        <strain evidence="4">ATCC 700844 / DSM 13496 / JCM 10307 / IC-167</strain>
    </source>
</reference>
<sequence>MQANDSSELRDLALRLVNQALTASDPAPVVRNCVRQVGSSINVCGREFNVRDIAVVAIGKAAPRLIDGALSSVNATRALAVIPRDWVKPKSSNVEVIESTHPLPSDLSIKAAEEIIELSRTLSRGDLALILISGGGSALVELPRPPLTIDDLVELNRLMLNSGMSISEINTVRKHVSMIKGGQLAQYFIKRGVRVVGLYVSDVPGDDPSLIASGPTVPDKSSFSDAVSILKARGIWGSLPDKVKVLLENGVRGSIPETPKRLKAMNKVILTNLNVLKSLRLRLSELGVKSIILTSRLEGEAREVGKALASITLDSLRRGLLLKRGVVLAGGEPTVTVRGNGRGGRTMELAAAFAKSVSGHGSVALLALATDGIDGNTDAAGAYADYTTESRAMSIGLSIDDALSRNDTYTLFKALNDTIITGPTGTQVNTIIAMLINAKITHQVQ</sequence>
<evidence type="ECO:0000259" key="2">
    <source>
        <dbReference type="Pfam" id="PF13660"/>
    </source>
</evidence>
<evidence type="ECO:0000313" key="3">
    <source>
        <dbReference type="EMBL" id="ABW01651.1"/>
    </source>
</evidence>
<dbReference type="Pfam" id="PF05161">
    <property type="entry name" value="MOFRL"/>
    <property type="match status" value="1"/>
</dbReference>
<evidence type="ECO:0000313" key="4">
    <source>
        <dbReference type="Proteomes" id="UP000001137"/>
    </source>
</evidence>
<dbReference type="Gene3D" id="3.40.1480.10">
    <property type="entry name" value="MOFRL domain"/>
    <property type="match status" value="1"/>
</dbReference>
<dbReference type="EC" id="1.1.1.81" evidence="3"/>